<gene>
    <name evidence="14" type="ORF">CLO192961_LOCUS259039</name>
</gene>
<evidence type="ECO:0000313" key="14">
    <source>
        <dbReference type="EMBL" id="VUC29484.1"/>
    </source>
</evidence>
<dbReference type="InterPro" id="IPR014043">
    <property type="entry name" value="Acyl_transferase_dom"/>
</dbReference>
<feature type="region of interest" description="N-terminal hotdog fold" evidence="9">
    <location>
        <begin position="983"/>
        <end position="1117"/>
    </location>
</feature>
<dbReference type="Pfam" id="PF00698">
    <property type="entry name" value="Acyl_transf_1"/>
    <property type="match status" value="1"/>
</dbReference>
<evidence type="ECO:0000256" key="10">
    <source>
        <dbReference type="SAM" id="MobiDB-lite"/>
    </source>
</evidence>
<accession>A0ABY6UER1</accession>
<dbReference type="CDD" id="cd05195">
    <property type="entry name" value="enoyl_red"/>
    <property type="match status" value="1"/>
</dbReference>
<evidence type="ECO:0000256" key="4">
    <source>
        <dbReference type="ARBA" id="ARBA00022679"/>
    </source>
</evidence>
<dbReference type="Gene3D" id="3.30.70.3290">
    <property type="match status" value="1"/>
</dbReference>
<feature type="domain" description="Carrier" evidence="11">
    <location>
        <begin position="2521"/>
        <end position="2598"/>
    </location>
</feature>
<evidence type="ECO:0000256" key="5">
    <source>
        <dbReference type="ARBA" id="ARBA00022857"/>
    </source>
</evidence>
<dbReference type="SUPFAM" id="SSF52151">
    <property type="entry name" value="FabD/lysophospholipase-like"/>
    <property type="match status" value="1"/>
</dbReference>
<dbReference type="SMART" id="SM00826">
    <property type="entry name" value="PKS_DH"/>
    <property type="match status" value="1"/>
</dbReference>
<dbReference type="SUPFAM" id="SSF50129">
    <property type="entry name" value="GroES-like"/>
    <property type="match status" value="1"/>
</dbReference>
<dbReference type="Gene3D" id="3.90.180.10">
    <property type="entry name" value="Medium-chain alcohol dehydrogenases, catalytic domain"/>
    <property type="match status" value="1"/>
</dbReference>
<keyword evidence="2" id="KW-0596">Phosphopantetheine</keyword>
<keyword evidence="5" id="KW-0521">NADP</keyword>
<dbReference type="InterPro" id="IPR014031">
    <property type="entry name" value="Ketoacyl_synth_C"/>
</dbReference>
<dbReference type="SMART" id="SM00829">
    <property type="entry name" value="PKS_ER"/>
    <property type="match status" value="1"/>
</dbReference>
<reference evidence="14 15" key="1">
    <citation type="submission" date="2019-06" db="EMBL/GenBank/DDBJ databases">
        <authorList>
            <person name="Broberg M."/>
        </authorList>
    </citation>
    <scope>NUCLEOTIDE SEQUENCE [LARGE SCALE GENOMIC DNA]</scope>
</reference>
<dbReference type="InterPro" id="IPR036736">
    <property type="entry name" value="ACP-like_sf"/>
</dbReference>
<dbReference type="SMART" id="SM00822">
    <property type="entry name" value="PKS_KR"/>
    <property type="match status" value="1"/>
</dbReference>
<dbReference type="SUPFAM" id="SSF47336">
    <property type="entry name" value="ACP-like"/>
    <property type="match status" value="1"/>
</dbReference>
<dbReference type="InterPro" id="IPR049551">
    <property type="entry name" value="PKS_DH_C"/>
</dbReference>
<dbReference type="CDD" id="cd02440">
    <property type="entry name" value="AdoMet_MTases"/>
    <property type="match status" value="1"/>
</dbReference>
<evidence type="ECO:0000313" key="15">
    <source>
        <dbReference type="Proteomes" id="UP000766486"/>
    </source>
</evidence>
<dbReference type="InterPro" id="IPR020841">
    <property type="entry name" value="PKS_Beta-ketoAc_synthase_dom"/>
</dbReference>
<keyword evidence="6" id="KW-0560">Oxidoreductase</keyword>
<feature type="region of interest" description="Disordered" evidence="10">
    <location>
        <begin position="2490"/>
        <end position="2509"/>
    </location>
</feature>
<evidence type="ECO:0000256" key="1">
    <source>
        <dbReference type="ARBA" id="ARBA00005179"/>
    </source>
</evidence>
<dbReference type="SUPFAM" id="SSF53335">
    <property type="entry name" value="S-adenosyl-L-methionine-dependent methyltransferases"/>
    <property type="match status" value="1"/>
</dbReference>
<dbReference type="PANTHER" id="PTHR43775:SF29">
    <property type="entry name" value="ASPERFURANONE POLYKETIDE SYNTHASE AFOG-RELATED"/>
    <property type="match status" value="1"/>
</dbReference>
<feature type="domain" description="PKS/mFAS DH" evidence="13">
    <location>
        <begin position="983"/>
        <end position="1294"/>
    </location>
</feature>
<dbReference type="Gene3D" id="3.40.47.10">
    <property type="match status" value="1"/>
</dbReference>
<dbReference type="InterPro" id="IPR001227">
    <property type="entry name" value="Ac_transferase_dom_sf"/>
</dbReference>
<dbReference type="InterPro" id="IPR049552">
    <property type="entry name" value="PKS_DH_N"/>
</dbReference>
<dbReference type="SMART" id="SM00825">
    <property type="entry name" value="PKS_KS"/>
    <property type="match status" value="1"/>
</dbReference>
<dbReference type="SMART" id="SM00827">
    <property type="entry name" value="PKS_AT"/>
    <property type="match status" value="1"/>
</dbReference>
<dbReference type="InterPro" id="IPR014030">
    <property type="entry name" value="Ketoacyl_synth_N"/>
</dbReference>
<sequence length="2603" mass="284889">MTNSGPIPLGQDYHAPHPSSKHSSGPRPAEFPIAIVGMSCRFAGGATSPAKLWDLCKEGKDGWSPIPEDRFSVDAWYNPDPQVVGKTHVRSGYFLKEDITLFDSAFFKVTGDVASSLDPQVRLLLEGVYEATEDAGIPIESLVGSNTSVFTGTFSKDYYENQSRDPDLLKDSISGNGTAMLSNRISFFYDLRGASMTIDTGCSASMVALSQACQTIWAGQSDLSIVTGTNALLNEDMFIAMSCLGALSKDGRCFAWDSRANGYGRGEGCGILILKPLHAALVSGDRVHAVVRASGTNHDGKTTTFSSPSMEAQIQLIEATYKRANLDISETGYMTGTPIGDPIEAEALARTFGQSRLAEDPILVGSVKTVIGHTEPVSGIAAIIKTCYALRDRVIPPNLNYDVPNKKIPLEEWHLKVPTALTPWPKDKMLRASINNFGYGGANAHVILEGAPSIEAPAKTNGAPNGHSNGYSNGQLNGHPNGHLKDYSNGHRAGDPVENGNSNGHSSPERSFVYILSAKDSGVAKTMAKTFATHVRQGTKNSQLIAPSHLAHTLDARRSKLPWVVTVLARSLMELSNLWDSPAIKATNSALKPAKRIGFVFNGQGAQWHAMGRELIFAYPSFGKQIREASEILRDYGAKWSLYEELLRDEDSTRINEVEISQPSSVALQMCLVDLLKSWGVTPTATTSHSSGEIAAAYAVGALSFKEALGVIYLRGQLAMELQKLESVRGSMAAVGLGPEAAEGYLDNLPSSQHVIVACINSPQSVTLSGDSDALDEVLSRLEKDGIFNRKLKVQLAYHSRHMSLIADKYVAALEAILPGTANSWDGVLFSSPVTGKIITSPEVLSPSHWALNLTSPVLFSQAFENMCFGPEGSSVDLIVEIGAHSTLAGPIRQILKFKGHDIPYASCLKRPIDAVQTMQELACELLGRGYPISLEAVNFPEGTEKSSTFVPDLPTYPWIHTTRYWDESRPSRQFRNRKTPPHELLGSRITDTGDSTHTWRNVFRLSELEWLRDHQVESQVVVPGAAYISMAIEAARTVTDQSEETVNGYRLRDIEIMKALVLPESSPVEVQISLRACNSRELENVGWFEFELCSRHTDSSWTENCTGYVSCEMHNSPKAATTREPRPPSKSEFLSLASAEVTDVDVPSMFKKLHKMGIQHGPLFQNLTHGRSVDGNGVTDFTVAPLASVAPDYVIHTTTLDSVFQATLCCTSAFEKSKDLMLPRSIGTMFVPKSLKRAAGDSLQAFTKLVSFNKRGQTSNIYVTNSDEEGEPNRQFFQMHGFFCQTVPRDQDSETLEQGTLCSKSSWELDITYSIPAYVEEAMKIPTPENEIEAEKKHTRASVYFIHDTIRELESQPIDTSSWAWHFVLFYEWMKATLALADSGELRAGSQTWTKATKGIRQRLYDELDFGNSTSRLLSRVGKNMIRFIRGESTPLELMMEGNLLNQYYSENAGSIRLCHHAGVLAELYASKNPGASILEIGEGTGAWSKVVLEAFDARGQQEGLGGSLLGHYTFTDISQGFFAAAREKLAAWQDMMEFKALDIGEDPTAQGFEAGTYDLIIAAQVLHATKNLAITLSHVRKLLKPGGRLLLFESTKGRLDEQVVFGVLPGWWLSEEDERKMSPHVPTKRWDELLREAGFSGVDFEMDDYEEPHIQSANTIISTAVSTQTIQAPIAIVHEPSQALPQAWLSELSDRIHKETGIVPSVESLDQLQPHGKICVFTAELERPFLDGINETSFELLRNLVINSHGVVWLTSGGLATSESPSFAAAQGFLRTLRLEDTGRRYILLDFEPTGSLADQPWTSDKIGYITHILQQSFNDNLIRELGIENEYSVKDGTLQVLRLIPDKLSSQLCSEGDVEVTPELQPFFQPNRPVRWEPASSGVLSDMHFTDKLDIDGPVPSGCVEVAAKAFGLNFRDVLVALGQLEEDFISHEVSGIITRLGPDTEDSGYQVGDRVACMSSGRYASVSQAPWMTTAKIPDSMSFEWAAAIPVAYATAYHSLFHLARVQKNETVLVHAAAGGFGQAAVVLAQHAGAKVLATCSSEAKRDLLASQYGIPLDHIFSSRDSSFAPAIMALTNGKGVDVVLNSLSGALLKATWDCVSRFGRFIEVGKIDIEASRRLDMSPFRKCTTFASVDLLQLREYRPALLHEALSEGLRICHERAQTPILPITTYPVTQIEEALRLMQAGKHIGKLVLVPGDTDKVKVISRPRPVSFANEYATYLIVGGVTGIGSAFAEWMISRGAKTLLLVSRHATTHPNAHLLQKRGEAAGCNVQLRDCDVAYEDRLLELLSECSRTLPPIRGVINGAMVLDDTIFERMTYEQWNHAVRPKVNSTRNLDKHLPQDISFFILLSSVVGVAGGPSQANYATGNAYQDTVSRNRSARGLPSVTIDLCAIRKVGYVENRVGEGDEGVINRTSKLGVSEVDVSVVLQLLEDVIRDPVYSTSQENSQVVMGITENTMDAIVENMNYTRDRRFGTLRLANRRRGLQSGDTESRGSKSSTTALASALSSSSTTAQEASELLVNAVSAKLSELFSIPLDEIDVSLPLSRYGVDSLVAVELRNWLSSAAKAKVSVFEIVQSASLGEFCKLVAARSEYLSR</sequence>
<dbReference type="SUPFAM" id="SSF51735">
    <property type="entry name" value="NAD(P)-binding Rossmann-fold domains"/>
    <property type="match status" value="2"/>
</dbReference>
<dbReference type="CDD" id="cd05274">
    <property type="entry name" value="KR_FAS_SDR_x"/>
    <property type="match status" value="1"/>
</dbReference>
<dbReference type="CDD" id="cd00833">
    <property type="entry name" value="PKS"/>
    <property type="match status" value="1"/>
</dbReference>
<feature type="region of interest" description="Disordered" evidence="10">
    <location>
        <begin position="971"/>
        <end position="991"/>
    </location>
</feature>
<dbReference type="Pfam" id="PF08659">
    <property type="entry name" value="KR"/>
    <property type="match status" value="1"/>
</dbReference>
<feature type="region of interest" description="Disordered" evidence="10">
    <location>
        <begin position="458"/>
        <end position="508"/>
    </location>
</feature>
<dbReference type="PROSITE" id="PS50075">
    <property type="entry name" value="CARRIER"/>
    <property type="match status" value="1"/>
</dbReference>
<dbReference type="Proteomes" id="UP000766486">
    <property type="component" value="Unassembled WGS sequence"/>
</dbReference>
<dbReference type="Pfam" id="PF23297">
    <property type="entry name" value="ACP_SdgA_C"/>
    <property type="match status" value="1"/>
</dbReference>
<feature type="region of interest" description="Disordered" evidence="10">
    <location>
        <begin position="1"/>
        <end position="26"/>
    </location>
</feature>
<keyword evidence="4" id="KW-0808">Transferase</keyword>
<protein>
    <recommendedName>
        <fullName evidence="16">Carrier domain-containing protein</fullName>
    </recommendedName>
</protein>
<evidence type="ECO:0000259" key="12">
    <source>
        <dbReference type="PROSITE" id="PS52004"/>
    </source>
</evidence>
<feature type="compositionally biased region" description="Polar residues" evidence="10">
    <location>
        <begin position="462"/>
        <end position="478"/>
    </location>
</feature>
<dbReference type="InterPro" id="IPR029063">
    <property type="entry name" value="SAM-dependent_MTases_sf"/>
</dbReference>
<dbReference type="InterPro" id="IPR013968">
    <property type="entry name" value="PKS_KR"/>
</dbReference>
<dbReference type="Pfam" id="PF16197">
    <property type="entry name" value="KAsynt_C_assoc"/>
    <property type="match status" value="1"/>
</dbReference>
<dbReference type="InterPro" id="IPR016039">
    <property type="entry name" value="Thiolase-like"/>
</dbReference>
<dbReference type="Pfam" id="PF00109">
    <property type="entry name" value="ketoacyl-synt"/>
    <property type="match status" value="1"/>
</dbReference>
<dbReference type="SMART" id="SM00823">
    <property type="entry name" value="PKS_PP"/>
    <property type="match status" value="1"/>
</dbReference>
<dbReference type="EMBL" id="CABFNS010000800">
    <property type="protein sequence ID" value="VUC29484.1"/>
    <property type="molecule type" value="Genomic_DNA"/>
</dbReference>
<evidence type="ECO:0000259" key="13">
    <source>
        <dbReference type="PROSITE" id="PS52019"/>
    </source>
</evidence>
<dbReference type="PANTHER" id="PTHR43775">
    <property type="entry name" value="FATTY ACID SYNTHASE"/>
    <property type="match status" value="1"/>
</dbReference>
<evidence type="ECO:0008006" key="16">
    <source>
        <dbReference type="Google" id="ProtNLM"/>
    </source>
</evidence>
<dbReference type="InterPro" id="IPR013217">
    <property type="entry name" value="Methyltransf_12"/>
</dbReference>
<dbReference type="InterPro" id="IPR009081">
    <property type="entry name" value="PP-bd_ACP"/>
</dbReference>
<dbReference type="InterPro" id="IPR036291">
    <property type="entry name" value="NAD(P)-bd_dom_sf"/>
</dbReference>
<evidence type="ECO:0000256" key="8">
    <source>
        <dbReference type="ARBA" id="ARBA00023315"/>
    </source>
</evidence>
<dbReference type="InterPro" id="IPR050091">
    <property type="entry name" value="PKS_NRPS_Biosynth_Enz"/>
</dbReference>
<keyword evidence="3" id="KW-0597">Phosphoprotein</keyword>
<dbReference type="Gene3D" id="3.10.129.110">
    <property type="entry name" value="Polyketide synthase dehydratase"/>
    <property type="match status" value="1"/>
</dbReference>
<organism evidence="14 15">
    <name type="scientific">Bionectria ochroleuca</name>
    <name type="common">Gliocladium roseum</name>
    <dbReference type="NCBI Taxonomy" id="29856"/>
    <lineage>
        <taxon>Eukaryota</taxon>
        <taxon>Fungi</taxon>
        <taxon>Dikarya</taxon>
        <taxon>Ascomycota</taxon>
        <taxon>Pezizomycotina</taxon>
        <taxon>Sordariomycetes</taxon>
        <taxon>Hypocreomycetidae</taxon>
        <taxon>Hypocreales</taxon>
        <taxon>Bionectriaceae</taxon>
        <taxon>Clonostachys</taxon>
    </lineage>
</organism>
<dbReference type="Pfam" id="PF21089">
    <property type="entry name" value="PKS_DH_N"/>
    <property type="match status" value="1"/>
</dbReference>
<feature type="active site" description="Proton acceptor; for dehydratase activity" evidence="9">
    <location>
        <position position="1015"/>
    </location>
</feature>
<dbReference type="SUPFAM" id="SSF55048">
    <property type="entry name" value="Probable ACP-binding domain of malonyl-CoA ACP transacylase"/>
    <property type="match status" value="1"/>
</dbReference>
<evidence type="ECO:0000256" key="7">
    <source>
        <dbReference type="ARBA" id="ARBA00023268"/>
    </source>
</evidence>
<dbReference type="InterPro" id="IPR020843">
    <property type="entry name" value="ER"/>
</dbReference>
<dbReference type="PROSITE" id="PS52004">
    <property type="entry name" value="KS3_2"/>
    <property type="match status" value="1"/>
</dbReference>
<dbReference type="InterPro" id="IPR011032">
    <property type="entry name" value="GroES-like_sf"/>
</dbReference>
<dbReference type="SUPFAM" id="SSF53901">
    <property type="entry name" value="Thiolase-like"/>
    <property type="match status" value="1"/>
</dbReference>
<dbReference type="Gene3D" id="3.40.50.720">
    <property type="entry name" value="NAD(P)-binding Rossmann-like Domain"/>
    <property type="match status" value="2"/>
</dbReference>
<keyword evidence="8" id="KW-0012">Acyltransferase</keyword>
<dbReference type="Gene3D" id="1.10.1200.10">
    <property type="entry name" value="ACP-like"/>
    <property type="match status" value="1"/>
</dbReference>
<evidence type="ECO:0000256" key="3">
    <source>
        <dbReference type="ARBA" id="ARBA00022553"/>
    </source>
</evidence>
<dbReference type="InterPro" id="IPR016035">
    <property type="entry name" value="Acyl_Trfase/lysoPLipase"/>
</dbReference>
<dbReference type="Pfam" id="PF13602">
    <property type="entry name" value="ADH_zinc_N_2"/>
    <property type="match status" value="1"/>
</dbReference>
<keyword evidence="7" id="KW-0511">Multifunctional enzyme</keyword>
<dbReference type="InterPro" id="IPR057326">
    <property type="entry name" value="KR_dom"/>
</dbReference>
<dbReference type="InterPro" id="IPR016036">
    <property type="entry name" value="Malonyl_transacylase_ACP-bd"/>
</dbReference>
<name>A0ABY6UER1_BIOOC</name>
<dbReference type="Pfam" id="PF08242">
    <property type="entry name" value="Methyltransf_12"/>
    <property type="match status" value="1"/>
</dbReference>
<dbReference type="InterPro" id="IPR006162">
    <property type="entry name" value="Ppantetheine_attach_site"/>
</dbReference>
<dbReference type="InterPro" id="IPR042104">
    <property type="entry name" value="PKS_dehydratase_sf"/>
</dbReference>
<evidence type="ECO:0000256" key="6">
    <source>
        <dbReference type="ARBA" id="ARBA00023002"/>
    </source>
</evidence>
<dbReference type="Gene3D" id="3.40.50.150">
    <property type="entry name" value="Vaccinia Virus protein VP39"/>
    <property type="match status" value="1"/>
</dbReference>
<dbReference type="InterPro" id="IPR032821">
    <property type="entry name" value="PKS_assoc"/>
</dbReference>
<feature type="compositionally biased region" description="Basic and acidic residues" evidence="10">
    <location>
        <begin position="483"/>
        <end position="495"/>
    </location>
</feature>
<dbReference type="PROSITE" id="PS00012">
    <property type="entry name" value="PHOSPHOPANTETHEINE"/>
    <property type="match status" value="1"/>
</dbReference>
<comment type="pathway">
    <text evidence="1">Secondary metabolite biosynthesis.</text>
</comment>
<dbReference type="Pfam" id="PF02801">
    <property type="entry name" value="Ketoacyl-synt_C"/>
    <property type="match status" value="1"/>
</dbReference>
<evidence type="ECO:0000256" key="2">
    <source>
        <dbReference type="ARBA" id="ARBA00022450"/>
    </source>
</evidence>
<proteinExistence type="predicted"/>
<feature type="region of interest" description="C-terminal hotdog fold" evidence="9">
    <location>
        <begin position="1142"/>
        <end position="1294"/>
    </location>
</feature>
<evidence type="ECO:0000259" key="11">
    <source>
        <dbReference type="PROSITE" id="PS50075"/>
    </source>
</evidence>
<dbReference type="PROSITE" id="PS52019">
    <property type="entry name" value="PKS_MFAS_DH"/>
    <property type="match status" value="1"/>
</dbReference>
<dbReference type="InterPro" id="IPR020807">
    <property type="entry name" value="PKS_DH"/>
</dbReference>
<evidence type="ECO:0000256" key="9">
    <source>
        <dbReference type="PROSITE-ProRule" id="PRU01363"/>
    </source>
</evidence>
<comment type="caution">
    <text evidence="14">The sequence shown here is derived from an EMBL/GenBank/DDBJ whole genome shotgun (WGS) entry which is preliminary data.</text>
</comment>
<dbReference type="Pfam" id="PF14765">
    <property type="entry name" value="PS-DH"/>
    <property type="match status" value="1"/>
</dbReference>
<dbReference type="Gene3D" id="3.40.366.10">
    <property type="entry name" value="Malonyl-Coenzyme A Acyl Carrier Protein, domain 2"/>
    <property type="match status" value="1"/>
</dbReference>
<dbReference type="InterPro" id="IPR049900">
    <property type="entry name" value="PKS_mFAS_DH"/>
</dbReference>
<feature type="active site" description="Proton donor; for dehydratase activity" evidence="9">
    <location>
        <position position="1202"/>
    </location>
</feature>
<feature type="domain" description="Ketosynthase family 3 (KS3)" evidence="12">
    <location>
        <begin position="30"/>
        <end position="450"/>
    </location>
</feature>
<keyword evidence="15" id="KW-1185">Reference proteome</keyword>
<dbReference type="InterPro" id="IPR020806">
    <property type="entry name" value="PKS_PP-bd"/>
</dbReference>